<dbReference type="NCBIfam" id="NF006764">
    <property type="entry name" value="PRK09285.1"/>
    <property type="match status" value="1"/>
</dbReference>
<evidence type="ECO:0000256" key="2">
    <source>
        <dbReference type="ARBA" id="ARBA00004734"/>
    </source>
</evidence>
<dbReference type="EC" id="4.3.2.2" evidence="4 9"/>
<dbReference type="GO" id="GO:0004018">
    <property type="term" value="F:N6-(1,2-dicarboxyethyl)AMP AMP-lyase (fumarate-forming) activity"/>
    <property type="evidence" value="ECO:0007669"/>
    <property type="project" value="InterPro"/>
</dbReference>
<dbReference type="PROSITE" id="PS00163">
    <property type="entry name" value="FUMARATE_LYASES"/>
    <property type="match status" value="1"/>
</dbReference>
<evidence type="ECO:0000256" key="1">
    <source>
        <dbReference type="ARBA" id="ARBA00004706"/>
    </source>
</evidence>
<dbReference type="InterPro" id="IPR047136">
    <property type="entry name" value="PurB_bact"/>
</dbReference>
<dbReference type="Pfam" id="PF08328">
    <property type="entry name" value="ASL_C"/>
    <property type="match status" value="1"/>
</dbReference>
<dbReference type="Gene3D" id="1.20.200.10">
    <property type="entry name" value="Fumarase/aspartase (Central domain)"/>
    <property type="match status" value="1"/>
</dbReference>
<evidence type="ECO:0000256" key="6">
    <source>
        <dbReference type="ARBA" id="ARBA00022755"/>
    </source>
</evidence>
<dbReference type="InterPro" id="IPR008948">
    <property type="entry name" value="L-Aspartase-like"/>
</dbReference>
<dbReference type="GO" id="GO:0044208">
    <property type="term" value="P:'de novo' AMP biosynthetic process"/>
    <property type="evidence" value="ECO:0007669"/>
    <property type="project" value="UniProtKB-UniPathway"/>
</dbReference>
<sequence length="452" mass="51681">MLAISPIDGRYWSKVSELSDYFSEYALFRYRVLVEIEYFLELCTTLPELAGFDGKKNIPVLRSIYSKQNFDLGQARLVKKEEAITNHDIKAVEYYIKKQFKSLGFEKETEFIHFGLTSQDINNTAIPLLIKDCIEMVYLPLLEKSVIAPLHAMASKWMNVPMLAHTHGQPATPTRLGKELMVFVYRLQQQVNLLKQVPHSCKFGGATGQLNAHVVSYPQIDWLQFADKFTARLGLSREQWTTQISNYDNLAAQQDALRRINVILIDMCRDIWQYISLGYFAQSIVKNEVGSSAMPHKVNPIDFENAEGNLGLANSTRDHFSLKLPISRLQRDLTDSTVLRNIGVAFGHEIVAFKSIQKGLGKLKLNEQKINHDLNVENYIVISEAIQTVLRRENYPKPYEALKDLTRTGELITKKVFDEFIDRLPHIGDEVKKELKQITPSNFIGAVPHHKL</sequence>
<comment type="pathway">
    <text evidence="2 9">Purine metabolism; AMP biosynthesis via de novo pathway; AMP from IMP: step 2/2.</text>
</comment>
<dbReference type="UniPathway" id="UPA00075">
    <property type="reaction ID" value="UER00336"/>
</dbReference>
<dbReference type="NCBIfam" id="TIGR00928">
    <property type="entry name" value="purB"/>
    <property type="match status" value="1"/>
</dbReference>
<organism evidence="12">
    <name type="scientific">Arcella intermedia</name>
    <dbReference type="NCBI Taxonomy" id="1963864"/>
    <lineage>
        <taxon>Eukaryota</taxon>
        <taxon>Amoebozoa</taxon>
        <taxon>Tubulinea</taxon>
        <taxon>Elardia</taxon>
        <taxon>Arcellinida</taxon>
        <taxon>Sphaerothecina</taxon>
        <taxon>Arcellidae</taxon>
        <taxon>Arcella</taxon>
    </lineage>
</organism>
<comment type="catalytic activity">
    <reaction evidence="9">
        <text>(2S)-2-[5-amino-1-(5-phospho-beta-D-ribosyl)imidazole-4-carboxamido]succinate = 5-amino-1-(5-phospho-beta-D-ribosyl)imidazole-4-carboxamide + fumarate</text>
        <dbReference type="Rhea" id="RHEA:23920"/>
        <dbReference type="ChEBI" id="CHEBI:29806"/>
        <dbReference type="ChEBI" id="CHEBI:58443"/>
        <dbReference type="ChEBI" id="CHEBI:58475"/>
        <dbReference type="EC" id="4.3.2.2"/>
    </reaction>
</comment>
<evidence type="ECO:0000256" key="7">
    <source>
        <dbReference type="ARBA" id="ARBA00023239"/>
    </source>
</evidence>
<evidence type="ECO:0000313" key="12">
    <source>
        <dbReference type="EMBL" id="NDV31592.1"/>
    </source>
</evidence>
<evidence type="ECO:0000256" key="9">
    <source>
        <dbReference type="RuleBase" id="RU361172"/>
    </source>
</evidence>
<evidence type="ECO:0000256" key="3">
    <source>
        <dbReference type="ARBA" id="ARBA00008273"/>
    </source>
</evidence>
<dbReference type="InterPro" id="IPR004769">
    <property type="entry name" value="Pur_lyase"/>
</dbReference>
<comment type="pathway">
    <text evidence="1 9">Purine metabolism; IMP biosynthesis via de novo pathway; 5-amino-1-(5-phospho-D-ribosyl)imidazole-4-carboxamide from 5-amino-1-(5-phospho-D-ribosyl)imidazole-4-carboxylate: step 2/2.</text>
</comment>
<evidence type="ECO:0000259" key="10">
    <source>
        <dbReference type="Pfam" id="PF00206"/>
    </source>
</evidence>
<protein>
    <recommendedName>
        <fullName evidence="5 9">Adenylosuccinate lyase</fullName>
        <shortName evidence="9">ASL</shortName>
        <ecNumber evidence="4 9">4.3.2.2</ecNumber>
    </recommendedName>
    <alternativeName>
        <fullName evidence="8 9">Adenylosuccinase</fullName>
    </alternativeName>
</protein>
<dbReference type="InterPro" id="IPR000362">
    <property type="entry name" value="Fumarate_lyase_fam"/>
</dbReference>
<dbReference type="InterPro" id="IPR024083">
    <property type="entry name" value="Fumarase/histidase_N"/>
</dbReference>
<accession>A0A6B2L3N4</accession>
<dbReference type="PRINTS" id="PR00149">
    <property type="entry name" value="FUMRATELYASE"/>
</dbReference>
<name>A0A6B2L3N4_9EUKA</name>
<reference evidence="12" key="1">
    <citation type="journal article" date="2020" name="J. Eukaryot. Microbiol.">
        <title>De novo Sequencing, Assembly and Annotation of the Transcriptome for the Free-Living Testate Amoeba Arcella intermedia.</title>
        <authorList>
            <person name="Ribeiro G.M."/>
            <person name="Porfirio-Sousa A.L."/>
            <person name="Maurer-Alcala X.X."/>
            <person name="Katz L.A."/>
            <person name="Lahr D.J.G."/>
        </authorList>
    </citation>
    <scope>NUCLEOTIDE SEQUENCE</scope>
</reference>
<feature type="domain" description="Adenylosuccinate lyase PurB C-terminal" evidence="11">
    <location>
        <begin position="327"/>
        <end position="444"/>
    </location>
</feature>
<dbReference type="UniPathway" id="UPA00074">
    <property type="reaction ID" value="UER00132"/>
</dbReference>
<keyword evidence="6 9" id="KW-0658">Purine biosynthesis</keyword>
<proteinExistence type="inferred from homology"/>
<dbReference type="AlphaFoldDB" id="A0A6B2L3N4"/>
<comment type="catalytic activity">
    <reaction evidence="9">
        <text>N(6)-(1,2-dicarboxyethyl)-AMP = fumarate + AMP</text>
        <dbReference type="Rhea" id="RHEA:16853"/>
        <dbReference type="ChEBI" id="CHEBI:29806"/>
        <dbReference type="ChEBI" id="CHEBI:57567"/>
        <dbReference type="ChEBI" id="CHEBI:456215"/>
        <dbReference type="EC" id="4.3.2.2"/>
    </reaction>
</comment>
<dbReference type="Gene3D" id="1.10.275.10">
    <property type="entry name" value="Fumarase/aspartase (N-terminal domain)"/>
    <property type="match status" value="1"/>
</dbReference>
<dbReference type="Pfam" id="PF00206">
    <property type="entry name" value="Lyase_1"/>
    <property type="match status" value="1"/>
</dbReference>
<evidence type="ECO:0000256" key="8">
    <source>
        <dbReference type="ARBA" id="ARBA00030717"/>
    </source>
</evidence>
<dbReference type="PANTHER" id="PTHR43411">
    <property type="entry name" value="ADENYLOSUCCINATE LYASE"/>
    <property type="match status" value="1"/>
</dbReference>
<comment type="similarity">
    <text evidence="3 9">Belongs to the lyase 1 family. Adenylosuccinate lyase subfamily.</text>
</comment>
<evidence type="ECO:0000256" key="5">
    <source>
        <dbReference type="ARBA" id="ARBA00017058"/>
    </source>
</evidence>
<dbReference type="GO" id="GO:0006189">
    <property type="term" value="P:'de novo' IMP biosynthetic process"/>
    <property type="evidence" value="ECO:0007669"/>
    <property type="project" value="UniProtKB-UniPathway"/>
</dbReference>
<dbReference type="InterPro" id="IPR020557">
    <property type="entry name" value="Fumarate_lyase_CS"/>
</dbReference>
<keyword evidence="7 9" id="KW-0456">Lyase</keyword>
<dbReference type="Gene3D" id="1.10.40.30">
    <property type="entry name" value="Fumarase/aspartase (C-terminal domain)"/>
    <property type="match status" value="1"/>
</dbReference>
<dbReference type="InterPro" id="IPR022761">
    <property type="entry name" value="Fumarate_lyase_N"/>
</dbReference>
<dbReference type="PANTHER" id="PTHR43411:SF1">
    <property type="entry name" value="ADENYLOSUCCINATE LYASE"/>
    <property type="match status" value="1"/>
</dbReference>
<dbReference type="InterPro" id="IPR013539">
    <property type="entry name" value="PurB_C"/>
</dbReference>
<feature type="domain" description="Fumarate lyase N-terminal" evidence="10">
    <location>
        <begin position="9"/>
        <end position="308"/>
    </location>
</feature>
<evidence type="ECO:0000256" key="4">
    <source>
        <dbReference type="ARBA" id="ARBA00012339"/>
    </source>
</evidence>
<evidence type="ECO:0000259" key="11">
    <source>
        <dbReference type="Pfam" id="PF08328"/>
    </source>
</evidence>
<dbReference type="EMBL" id="GIBP01002623">
    <property type="protein sequence ID" value="NDV31592.1"/>
    <property type="molecule type" value="Transcribed_RNA"/>
</dbReference>
<dbReference type="SUPFAM" id="SSF48557">
    <property type="entry name" value="L-aspartase-like"/>
    <property type="match status" value="1"/>
</dbReference>